<dbReference type="Proteomes" id="UP000270342">
    <property type="component" value="Unassembled WGS sequence"/>
</dbReference>
<dbReference type="AlphaFoldDB" id="A0A494XRS6"/>
<dbReference type="EMBL" id="RBZU01000009">
    <property type="protein sequence ID" value="RKP50223.1"/>
    <property type="molecule type" value="Genomic_DNA"/>
</dbReference>
<evidence type="ECO:0000256" key="1">
    <source>
        <dbReference type="SAM" id="MobiDB-lite"/>
    </source>
</evidence>
<evidence type="ECO:0000313" key="3">
    <source>
        <dbReference type="Proteomes" id="UP000270342"/>
    </source>
</evidence>
<feature type="compositionally biased region" description="Basic and acidic residues" evidence="1">
    <location>
        <begin position="101"/>
        <end position="114"/>
    </location>
</feature>
<proteinExistence type="predicted"/>
<evidence type="ECO:0000313" key="2">
    <source>
        <dbReference type="EMBL" id="RKP50223.1"/>
    </source>
</evidence>
<reference evidence="2 3" key="1">
    <citation type="submission" date="2018-10" db="EMBL/GenBank/DDBJ databases">
        <title>Robbsia sp. DHC34, isolated from soil.</title>
        <authorList>
            <person name="Gao Z.-H."/>
            <person name="Qiu L.-H."/>
        </authorList>
    </citation>
    <scope>NUCLEOTIDE SEQUENCE [LARGE SCALE GENOMIC DNA]</scope>
    <source>
        <strain evidence="2 3">DHC34</strain>
    </source>
</reference>
<organism evidence="2 3">
    <name type="scientific">Pararobbsia silviterrae</name>
    <dbReference type="NCBI Taxonomy" id="1792498"/>
    <lineage>
        <taxon>Bacteria</taxon>
        <taxon>Pseudomonadati</taxon>
        <taxon>Pseudomonadota</taxon>
        <taxon>Betaproteobacteria</taxon>
        <taxon>Burkholderiales</taxon>
        <taxon>Burkholderiaceae</taxon>
        <taxon>Pararobbsia</taxon>
    </lineage>
</organism>
<feature type="region of interest" description="Disordered" evidence="1">
    <location>
        <begin position="98"/>
        <end position="139"/>
    </location>
</feature>
<keyword evidence="3" id="KW-1185">Reference proteome</keyword>
<protein>
    <submittedName>
        <fullName evidence="2">Uncharacterized protein</fullName>
    </submittedName>
</protein>
<comment type="caution">
    <text evidence="2">The sequence shown here is derived from an EMBL/GenBank/DDBJ whole genome shotgun (WGS) entry which is preliminary data.</text>
</comment>
<feature type="region of interest" description="Disordered" evidence="1">
    <location>
        <begin position="599"/>
        <end position="627"/>
    </location>
</feature>
<gene>
    <name evidence="2" type="ORF">D7S86_19025</name>
</gene>
<sequence>MPYHLRGAERRPTQHGSSAGILTQLRISAPARRRVTGVRNCIGTRVPRATATRDRHERGSCLSSSFRWVRPVIAYVNPAFTSEWTLEHETLPPSSRFVEVTGRRETTEIRRDPEIPSAPPASPPRDGVSASPASLNHTHLDHTPFAHMALDHMALDHVSYDPASTSDAPPPYIPPTPPPSYISLERTEDIVAQAAVRSELATVLCAVGNDVPRPFGPIDTLEFIPSSDNAHRLARRLLMLFDAARTSTQTFQAFYEPEFRRGIERWPACANALDTHGNRNLPASLSTQFEAFRAPAEYGKYLRTARNAASSLASMAILTGIALAILHDADSESTSPLDIFKRANLPYGTPGASWGMTGLEVSKAIVTTALSYGTMPPHHMIDEYLKRYENTMHVLMASLTDFDAGLARVLADASRPSLGHRMTNVGSAFGRHLSTVFTLINYLVAPVRLTMFTVEQTAPEEQIADRDTLKSVTGLLRVVSSVSDTLRALLSELGTRCRHAHFGYRMHRLAAQAALVEHVLERIAVSPGHATRVEHMLEQLTTLCTISDDGVLERAAQSRAMRRVIADLLEAPATSETRHFAPSALKSFGVEIGVAHETEQSQMPHASPAGHPSRYRLQTRTPEDRWGRAPDGSLRLMSWLRIAYRVSLTLQAFSARIVDRMTRRWKSHTPA</sequence>
<accession>A0A494XRS6</accession>
<name>A0A494XRS6_9BURK</name>